<dbReference type="Gene3D" id="3.40.50.300">
    <property type="entry name" value="P-loop containing nucleotide triphosphate hydrolases"/>
    <property type="match status" value="1"/>
</dbReference>
<dbReference type="SMART" id="SM00382">
    <property type="entry name" value="AAA"/>
    <property type="match status" value="1"/>
</dbReference>
<dbReference type="CDD" id="cd03230">
    <property type="entry name" value="ABC_DR_subfamily_A"/>
    <property type="match status" value="1"/>
</dbReference>
<keyword evidence="5" id="KW-1185">Reference proteome</keyword>
<dbReference type="Proteomes" id="UP000011134">
    <property type="component" value="Unassembled WGS sequence"/>
</dbReference>
<dbReference type="InterPro" id="IPR027417">
    <property type="entry name" value="P-loop_NTPase"/>
</dbReference>
<comment type="caution">
    <text evidence="4">The sequence shown here is derived from an EMBL/GenBank/DDBJ whole genome shotgun (WGS) entry which is preliminary data.</text>
</comment>
<dbReference type="GO" id="GO:0016887">
    <property type="term" value="F:ATP hydrolysis activity"/>
    <property type="evidence" value="ECO:0007669"/>
    <property type="project" value="InterPro"/>
</dbReference>
<dbReference type="InterPro" id="IPR003439">
    <property type="entry name" value="ABC_transporter-like_ATP-bd"/>
</dbReference>
<keyword evidence="2 4" id="KW-0067">ATP-binding</keyword>
<evidence type="ECO:0000256" key="1">
    <source>
        <dbReference type="ARBA" id="ARBA00022741"/>
    </source>
</evidence>
<gene>
    <name evidence="4" type="ORF">C942_00148</name>
</gene>
<organism evidence="4 5">
    <name type="scientific">Photobacterium marinum</name>
    <dbReference type="NCBI Taxonomy" id="1056511"/>
    <lineage>
        <taxon>Bacteria</taxon>
        <taxon>Pseudomonadati</taxon>
        <taxon>Pseudomonadota</taxon>
        <taxon>Gammaproteobacteria</taxon>
        <taxon>Vibrionales</taxon>
        <taxon>Vibrionaceae</taxon>
        <taxon>Photobacterium</taxon>
    </lineage>
</organism>
<evidence type="ECO:0000313" key="5">
    <source>
        <dbReference type="Proteomes" id="UP000011134"/>
    </source>
</evidence>
<dbReference type="RefSeq" id="WP_007461330.1">
    <property type="nucleotide sequence ID" value="NZ_AMZO01000001.1"/>
</dbReference>
<dbReference type="GO" id="GO:0005524">
    <property type="term" value="F:ATP binding"/>
    <property type="evidence" value="ECO:0007669"/>
    <property type="project" value="UniProtKB-KW"/>
</dbReference>
<feature type="domain" description="ABC transporter" evidence="3">
    <location>
        <begin position="5"/>
        <end position="230"/>
    </location>
</feature>
<dbReference type="EMBL" id="AMZO01000001">
    <property type="protein sequence ID" value="ELR67840.1"/>
    <property type="molecule type" value="Genomic_DNA"/>
</dbReference>
<dbReference type="PROSITE" id="PS50893">
    <property type="entry name" value="ABC_TRANSPORTER_2"/>
    <property type="match status" value="1"/>
</dbReference>
<dbReference type="PATRIC" id="fig|1056511.3.peg.151"/>
<evidence type="ECO:0000256" key="2">
    <source>
        <dbReference type="ARBA" id="ARBA00022840"/>
    </source>
</evidence>
<dbReference type="PANTHER" id="PTHR43158:SF1">
    <property type="entry name" value="ABC TRANSPORTER, ATP-BINDING PROTEIN"/>
    <property type="match status" value="1"/>
</dbReference>
<dbReference type="Pfam" id="PF00005">
    <property type="entry name" value="ABC_tran"/>
    <property type="match status" value="1"/>
</dbReference>
<name>L8JG97_9GAMM</name>
<evidence type="ECO:0000313" key="4">
    <source>
        <dbReference type="EMBL" id="ELR67840.1"/>
    </source>
</evidence>
<dbReference type="PANTHER" id="PTHR43158">
    <property type="entry name" value="SKFA PEPTIDE EXPORT ATP-BINDING PROTEIN SKFE"/>
    <property type="match status" value="1"/>
</dbReference>
<keyword evidence="1" id="KW-0547">Nucleotide-binding</keyword>
<evidence type="ECO:0000259" key="3">
    <source>
        <dbReference type="PROSITE" id="PS50893"/>
    </source>
</evidence>
<dbReference type="InterPro" id="IPR003593">
    <property type="entry name" value="AAA+_ATPase"/>
</dbReference>
<dbReference type="SUPFAM" id="SSF52540">
    <property type="entry name" value="P-loop containing nucleoside triphosphate hydrolases"/>
    <property type="match status" value="1"/>
</dbReference>
<dbReference type="OrthoDB" id="9804819at2"/>
<dbReference type="AlphaFoldDB" id="L8JG97"/>
<reference evidence="4 5" key="1">
    <citation type="submission" date="2012-12" db="EMBL/GenBank/DDBJ databases">
        <title>Genome Assembly of Photobacterium sp. AK15.</title>
        <authorList>
            <person name="Khatri I."/>
            <person name="Vaidya B."/>
            <person name="Srinivas T.N.R."/>
            <person name="Subramanian S."/>
            <person name="Pinnaka A."/>
        </authorList>
    </citation>
    <scope>NUCLEOTIDE SEQUENCE [LARGE SCALE GENOMIC DNA]</scope>
    <source>
        <strain evidence="4 5">AK15</strain>
    </source>
</reference>
<protein>
    <submittedName>
        <fullName evidence="4">ABC transporter ATP-binding protein</fullName>
    </submittedName>
</protein>
<accession>L8JG97</accession>
<sequence length="285" mass="32097">MELLIKADRLGKTHRRDEVLSSVSFELSTGQVLGLLGHNGAGKSTLIKSILGAQRFDGELSVFGFHPDKDRVKVMRDLACISDVAVLPGWMKVEQLIKYMSGVHPSFDRQKAYRLLEETDIRPGKCVHQLSKGMKMQLHLALVMATDVRVLILDEPTLGLDLMYREKFYQGLMSWFRKGERALIIASHEVAEIEHMLTDILVLKKGKTVLQGSIAELKNRFSTLCTTSDNLNEAMALKPVYHRAQNKDHILLFEDVIEEQLHPLGQVVHTGLSDIFIAKQLEVGE</sequence>
<proteinExistence type="predicted"/>